<reference evidence="1 2" key="1">
    <citation type="journal article" date="2020" name="Microorganisms">
        <title>Osmotic Adaptation and Compatible Solute Biosynthesis of Phototrophic Bacteria as Revealed from Genome Analyses.</title>
        <authorList>
            <person name="Imhoff J.F."/>
            <person name="Rahn T."/>
            <person name="Kunzel S."/>
            <person name="Keller A."/>
            <person name="Neulinger S.C."/>
        </authorList>
    </citation>
    <scope>NUCLEOTIDE SEQUENCE [LARGE SCALE GENOMIC DNA]</scope>
    <source>
        <strain evidence="1 2">DSM 9895</strain>
    </source>
</reference>
<evidence type="ECO:0008006" key="3">
    <source>
        <dbReference type="Google" id="ProtNLM"/>
    </source>
</evidence>
<organism evidence="1 2">
    <name type="scientific">Rhodovibrio sodomensis</name>
    <dbReference type="NCBI Taxonomy" id="1088"/>
    <lineage>
        <taxon>Bacteria</taxon>
        <taxon>Pseudomonadati</taxon>
        <taxon>Pseudomonadota</taxon>
        <taxon>Alphaproteobacteria</taxon>
        <taxon>Rhodospirillales</taxon>
        <taxon>Rhodovibrionaceae</taxon>
        <taxon>Rhodovibrio</taxon>
    </lineage>
</organism>
<evidence type="ECO:0000313" key="2">
    <source>
        <dbReference type="Proteomes" id="UP001296873"/>
    </source>
</evidence>
<name>A0ABS1D8L6_9PROT</name>
<dbReference type="RefSeq" id="WP_200338810.1">
    <property type="nucleotide sequence ID" value="NZ_NRRL01000001.1"/>
</dbReference>
<proteinExistence type="predicted"/>
<dbReference type="Proteomes" id="UP001296873">
    <property type="component" value="Unassembled WGS sequence"/>
</dbReference>
<protein>
    <recommendedName>
        <fullName evidence="3">PilZ domain-containing protein</fullName>
    </recommendedName>
</protein>
<dbReference type="EMBL" id="NRRL01000001">
    <property type="protein sequence ID" value="MBK1666751.1"/>
    <property type="molecule type" value="Genomic_DNA"/>
</dbReference>
<keyword evidence="2" id="KW-1185">Reference proteome</keyword>
<gene>
    <name evidence="1" type="ORF">CKO28_01665</name>
</gene>
<comment type="caution">
    <text evidence="1">The sequence shown here is derived from an EMBL/GenBank/DDBJ whole genome shotgun (WGS) entry which is preliminary data.</text>
</comment>
<accession>A0ABS1D8L6</accession>
<evidence type="ECO:0000313" key="1">
    <source>
        <dbReference type="EMBL" id="MBK1666751.1"/>
    </source>
</evidence>
<sequence length="112" mass="12020">MSERTRSRLFAVDSLQVSFTPIDGSVRAAVHATGRVSNGGHSDPQLSVHPAEIEDGFLLLELTALDPRPDSLVNAACWTLEASGSFDIHRSDIEGVIVLAAQNSARVTRPKI</sequence>